<proteinExistence type="inferred from homology"/>
<gene>
    <name evidence="6" type="primary">lysR_2</name>
    <name evidence="6" type="ORF">IWT30_00391</name>
</gene>
<dbReference type="InterPro" id="IPR036390">
    <property type="entry name" value="WH_DNA-bd_sf"/>
</dbReference>
<dbReference type="GO" id="GO:0003700">
    <property type="term" value="F:DNA-binding transcription factor activity"/>
    <property type="evidence" value="ECO:0007669"/>
    <property type="project" value="InterPro"/>
</dbReference>
<comment type="similarity">
    <text evidence="1">Belongs to the LysR transcriptional regulatory family.</text>
</comment>
<evidence type="ECO:0000256" key="3">
    <source>
        <dbReference type="ARBA" id="ARBA00023125"/>
    </source>
</evidence>
<dbReference type="SUPFAM" id="SSF46785">
    <property type="entry name" value="Winged helix' DNA-binding domain"/>
    <property type="match status" value="1"/>
</dbReference>
<evidence type="ECO:0000256" key="1">
    <source>
        <dbReference type="ARBA" id="ARBA00009437"/>
    </source>
</evidence>
<name>A0A1Z5I9H4_9LACO</name>
<keyword evidence="2" id="KW-0805">Transcription regulation</keyword>
<dbReference type="PANTHER" id="PTHR30126:SF96">
    <property type="entry name" value="TRANSCRIPTIONAL REGULATORY PROTEIN, LYSR FAMILY"/>
    <property type="match status" value="1"/>
</dbReference>
<evidence type="ECO:0000256" key="2">
    <source>
        <dbReference type="ARBA" id="ARBA00023015"/>
    </source>
</evidence>
<dbReference type="InterPro" id="IPR000847">
    <property type="entry name" value="LysR_HTH_N"/>
</dbReference>
<protein>
    <submittedName>
        <fullName evidence="6">LysR family transcriptional regulator</fullName>
    </submittedName>
</protein>
<keyword evidence="4" id="KW-0804">Transcription</keyword>
<feature type="domain" description="HTH lysR-type" evidence="5">
    <location>
        <begin position="1"/>
        <end position="58"/>
    </location>
</feature>
<evidence type="ECO:0000313" key="7">
    <source>
        <dbReference type="Proteomes" id="UP000198374"/>
    </source>
</evidence>
<dbReference type="Pfam" id="PF00126">
    <property type="entry name" value="HTH_1"/>
    <property type="match status" value="1"/>
</dbReference>
<dbReference type="OrthoDB" id="9803735at2"/>
<dbReference type="RefSeq" id="WP_089108273.1">
    <property type="nucleotide sequence ID" value="NZ_BCMF01000002.1"/>
</dbReference>
<dbReference type="Gene3D" id="1.10.10.10">
    <property type="entry name" value="Winged helix-like DNA-binding domain superfamily/Winged helix DNA-binding domain"/>
    <property type="match status" value="1"/>
</dbReference>
<sequence>MNTNLLFFLQTIQETGSISETARRLYVTQPYVSRVIKEAEKEYDVGLLDRRHHPITLTIAGRQLLEYLRSAQQLQKNMYREMASLANHQTDYLTICTNSSFGHDWYAKILQHYLTKQPNTILKTVELPYQEAEKQLRSGLVDLVIDKPINDSRFTYFHITDFTVLLIIPATSPIYEPGSVWRDYQSLDLKQLNGQPFINVNEGSSFQQMVNTKLLTLNISVKQAVQVTNLQTATFLAYQQFGMSFTPDLVLRTSHFTPADNVNIIRIPREVMFFDFGLNVPQRLVNSPLTQSLVASIKETIEP</sequence>
<evidence type="ECO:0000256" key="4">
    <source>
        <dbReference type="ARBA" id="ARBA00023163"/>
    </source>
</evidence>
<keyword evidence="3" id="KW-0238">DNA-binding</keyword>
<dbReference type="Pfam" id="PF03466">
    <property type="entry name" value="LysR_substrate"/>
    <property type="match status" value="1"/>
</dbReference>
<reference evidence="6 7" key="1">
    <citation type="submission" date="2015-11" db="EMBL/GenBank/DDBJ databases">
        <title>Draft genome sequences of new species of the genus Lactobacillus isolated from orchardgrass silage.</title>
        <authorList>
            <person name="Tohno M."/>
            <person name="Tanizawa Y."/>
            <person name="Arita M."/>
        </authorList>
    </citation>
    <scope>NUCLEOTIDE SEQUENCE [LARGE SCALE GENOMIC DNA]</scope>
    <source>
        <strain evidence="6 7">IWT30</strain>
    </source>
</reference>
<dbReference type="InterPro" id="IPR005119">
    <property type="entry name" value="LysR_subst-bd"/>
</dbReference>
<organism evidence="6 7">
    <name type="scientific">Secundilactobacillus mixtipabuli</name>
    <dbReference type="NCBI Taxonomy" id="1435342"/>
    <lineage>
        <taxon>Bacteria</taxon>
        <taxon>Bacillati</taxon>
        <taxon>Bacillota</taxon>
        <taxon>Bacilli</taxon>
        <taxon>Lactobacillales</taxon>
        <taxon>Lactobacillaceae</taxon>
        <taxon>Secundilactobacillus</taxon>
    </lineage>
</organism>
<evidence type="ECO:0000259" key="5">
    <source>
        <dbReference type="PROSITE" id="PS50931"/>
    </source>
</evidence>
<dbReference type="GO" id="GO:0003677">
    <property type="term" value="F:DNA binding"/>
    <property type="evidence" value="ECO:0007669"/>
    <property type="project" value="UniProtKB-KW"/>
</dbReference>
<evidence type="ECO:0000313" key="6">
    <source>
        <dbReference type="EMBL" id="GAW98446.1"/>
    </source>
</evidence>
<dbReference type="EMBL" id="BCMF01000002">
    <property type="protein sequence ID" value="GAW98446.1"/>
    <property type="molecule type" value="Genomic_DNA"/>
</dbReference>
<dbReference type="CDD" id="cd05466">
    <property type="entry name" value="PBP2_LTTR_substrate"/>
    <property type="match status" value="1"/>
</dbReference>
<dbReference type="PROSITE" id="PS50931">
    <property type="entry name" value="HTH_LYSR"/>
    <property type="match status" value="1"/>
</dbReference>
<accession>A0A1Z5I9H4</accession>
<dbReference type="Gene3D" id="3.40.190.290">
    <property type="match status" value="1"/>
</dbReference>
<keyword evidence="7" id="KW-1185">Reference proteome</keyword>
<dbReference type="AlphaFoldDB" id="A0A1Z5I9H4"/>
<dbReference type="InterPro" id="IPR036388">
    <property type="entry name" value="WH-like_DNA-bd_sf"/>
</dbReference>
<dbReference type="SUPFAM" id="SSF53850">
    <property type="entry name" value="Periplasmic binding protein-like II"/>
    <property type="match status" value="1"/>
</dbReference>
<dbReference type="Proteomes" id="UP000198374">
    <property type="component" value="Unassembled WGS sequence"/>
</dbReference>
<dbReference type="PANTHER" id="PTHR30126">
    <property type="entry name" value="HTH-TYPE TRANSCRIPTIONAL REGULATOR"/>
    <property type="match status" value="1"/>
</dbReference>
<comment type="caution">
    <text evidence="6">The sequence shown here is derived from an EMBL/GenBank/DDBJ whole genome shotgun (WGS) entry which is preliminary data.</text>
</comment>